<protein>
    <recommendedName>
        <fullName evidence="3">DUF3301 domain-containing protein</fullName>
    </recommendedName>
</protein>
<reference evidence="1 2" key="1">
    <citation type="submission" date="2024-06" db="EMBL/GenBank/DDBJ databases">
        <authorList>
            <person name="Woo H."/>
        </authorList>
    </citation>
    <scope>NUCLEOTIDE SEQUENCE [LARGE SCALE GENOMIC DNA]</scope>
    <source>
        <strain evidence="1 2">S2-g</strain>
    </source>
</reference>
<evidence type="ECO:0000313" key="1">
    <source>
        <dbReference type="EMBL" id="MEW9622634.1"/>
    </source>
</evidence>
<dbReference type="Proteomes" id="UP001556170">
    <property type="component" value="Unassembled WGS sequence"/>
</dbReference>
<proteinExistence type="predicted"/>
<sequence>MMTRTTPLLLLLLVAAAIWLGWRHGRNARTLLQDWADANGLRILHAKSNAFWLSIPLSMWFTTSKYQMIYRISAYDEATHRIRTGLVRLGTPIWGFMNRDAVEVFWDDN</sequence>
<evidence type="ECO:0008006" key="3">
    <source>
        <dbReference type="Google" id="ProtNLM"/>
    </source>
</evidence>
<accession>A0ABV3QJ60</accession>
<evidence type="ECO:0000313" key="2">
    <source>
        <dbReference type="Proteomes" id="UP001556170"/>
    </source>
</evidence>
<gene>
    <name evidence="1" type="ORF">ABQJ56_00115</name>
</gene>
<comment type="caution">
    <text evidence="1">The sequence shown here is derived from an EMBL/GenBank/DDBJ whole genome shotgun (WGS) entry which is preliminary data.</text>
</comment>
<organism evidence="1 2">
    <name type="scientific">Rhodanobacter geophilus</name>
    <dbReference type="NCBI Taxonomy" id="3162488"/>
    <lineage>
        <taxon>Bacteria</taxon>
        <taxon>Pseudomonadati</taxon>
        <taxon>Pseudomonadota</taxon>
        <taxon>Gammaproteobacteria</taxon>
        <taxon>Lysobacterales</taxon>
        <taxon>Rhodanobacteraceae</taxon>
        <taxon>Rhodanobacter</taxon>
    </lineage>
</organism>
<keyword evidence="2" id="KW-1185">Reference proteome</keyword>
<name>A0ABV3QJ60_9GAMM</name>
<dbReference type="RefSeq" id="WP_367842951.1">
    <property type="nucleotide sequence ID" value="NZ_JBFOHL010000001.1"/>
</dbReference>
<dbReference type="EMBL" id="JBFOHL010000001">
    <property type="protein sequence ID" value="MEW9622634.1"/>
    <property type="molecule type" value="Genomic_DNA"/>
</dbReference>